<dbReference type="InterPro" id="IPR018232">
    <property type="entry name" value="Glyco_hydro_37_CS"/>
</dbReference>
<organism evidence="5 6">
    <name type="scientific">Spirodela intermedia</name>
    <name type="common">Intermediate duckweed</name>
    <dbReference type="NCBI Taxonomy" id="51605"/>
    <lineage>
        <taxon>Eukaryota</taxon>
        <taxon>Viridiplantae</taxon>
        <taxon>Streptophyta</taxon>
        <taxon>Embryophyta</taxon>
        <taxon>Tracheophyta</taxon>
        <taxon>Spermatophyta</taxon>
        <taxon>Magnoliopsida</taxon>
        <taxon>Liliopsida</taxon>
        <taxon>Araceae</taxon>
        <taxon>Lemnoideae</taxon>
        <taxon>Spirodela</taxon>
    </lineage>
</organism>
<accession>A0A7I8K3Z1</accession>
<dbReference type="SUPFAM" id="SSF48208">
    <property type="entry name" value="Six-hairpin glycosidases"/>
    <property type="match status" value="1"/>
</dbReference>
<proteinExistence type="inferred from homology"/>
<evidence type="ECO:0000313" key="6">
    <source>
        <dbReference type="Proteomes" id="UP000663760"/>
    </source>
</evidence>
<evidence type="ECO:0000313" key="5">
    <source>
        <dbReference type="EMBL" id="CAA7391901.1"/>
    </source>
</evidence>
<keyword evidence="6" id="KW-1185">Reference proteome</keyword>
<dbReference type="EMBL" id="LR746265">
    <property type="protein sequence ID" value="CAA7391901.1"/>
    <property type="molecule type" value="Genomic_DNA"/>
</dbReference>
<dbReference type="InterPro" id="IPR008928">
    <property type="entry name" value="6-hairpin_glycosidase_sf"/>
</dbReference>
<dbReference type="PANTHER" id="PTHR23403">
    <property type="entry name" value="TREHALASE"/>
    <property type="match status" value="1"/>
</dbReference>
<gene>
    <name evidence="5" type="ORF">SI8410_02003100</name>
</gene>
<dbReference type="GO" id="GO:0004555">
    <property type="term" value="F:alpha,alpha-trehalase activity"/>
    <property type="evidence" value="ECO:0007669"/>
    <property type="project" value="UniProtKB-EC"/>
</dbReference>
<dbReference type="PROSITE" id="PS00928">
    <property type="entry name" value="TREHALASE_2"/>
    <property type="match status" value="1"/>
</dbReference>
<evidence type="ECO:0000256" key="4">
    <source>
        <dbReference type="RuleBase" id="RU361180"/>
    </source>
</evidence>
<dbReference type="Proteomes" id="UP000663760">
    <property type="component" value="Chromosome 2"/>
</dbReference>
<evidence type="ECO:0000256" key="3">
    <source>
        <dbReference type="ARBA" id="ARBA00023295"/>
    </source>
</evidence>
<dbReference type="PRINTS" id="PR00744">
    <property type="entry name" value="GLHYDRLASE37"/>
</dbReference>
<reference evidence="5" key="1">
    <citation type="submission" date="2020-02" db="EMBL/GenBank/DDBJ databases">
        <authorList>
            <person name="Scholz U."/>
            <person name="Mascher M."/>
            <person name="Fiebig A."/>
        </authorList>
    </citation>
    <scope>NUCLEOTIDE SEQUENCE</scope>
</reference>
<dbReference type="Pfam" id="PF01204">
    <property type="entry name" value="Trehalase"/>
    <property type="match status" value="1"/>
</dbReference>
<comment type="similarity">
    <text evidence="1 4">Belongs to the glycosyl hydrolase 37 family.</text>
</comment>
<dbReference type="OrthoDB" id="3542292at2759"/>
<dbReference type="AlphaFoldDB" id="A0A7I8K3Z1"/>
<keyword evidence="3 4" id="KW-0326">Glycosidase</keyword>
<evidence type="ECO:0000256" key="2">
    <source>
        <dbReference type="ARBA" id="ARBA00022801"/>
    </source>
</evidence>
<dbReference type="EC" id="3.2.1.28" evidence="4"/>
<name>A0A7I8K3Z1_SPIIN</name>
<dbReference type="PANTHER" id="PTHR23403:SF1">
    <property type="entry name" value="TREHALASE"/>
    <property type="match status" value="1"/>
</dbReference>
<evidence type="ECO:0000256" key="1">
    <source>
        <dbReference type="ARBA" id="ARBA00005615"/>
    </source>
</evidence>
<dbReference type="GO" id="GO:0005993">
    <property type="term" value="P:trehalose catabolic process"/>
    <property type="evidence" value="ECO:0007669"/>
    <property type="project" value="TreeGrafter"/>
</dbReference>
<protein>
    <recommendedName>
        <fullName evidence="4">Trehalase</fullName>
        <ecNumber evidence="4">3.2.1.28</ecNumber>
    </recommendedName>
    <alternativeName>
        <fullName evidence="4">Alpha-trehalose glucohydrolase</fullName>
    </alternativeName>
</protein>
<keyword evidence="2 4" id="KW-0378">Hydrolase</keyword>
<sequence>MASRHIFIDFPPVCGPLDGPVKETTPLINFLQRVQASALQTLGPKGFDPKLYVDLPLRRELGAAEAAFDALPRSPGNGTIPAAALNRFLGVYFSAPEADLVYAEPADFVPEPKGFLPKVKNPAVRAWALEVHALWKNLSRRVADDVRAHPERHTLLPLPGPIIIPGSRFREVYYWDSYWIIRGLLASKMHETAKAIVNNLIYLVETYGHVLNGARAYYTNRSQPPLLSSMILEIFEKTGDLQFVKRSFPSLLKEHDFWSSEIHELEIKDARGCSHKVNRYYAMWNKPRPESGTIDEESGSKLVDGREKEAFYREVASTAESGWDFSSRWMSNSSDLTTLATTSIIPVDLNVYILKMELDIAFFAKLLGDVQTKNKFLAAAHSRRETLKSVFWNDEMGQWLDYRLKDDKCEDGQEWDARNQNRNIFASNFVPLWIMCNSDHSMVEKATKSFKTSGLLQPFGIATSLTNSGQQWDFPNGWAPLQHLIVEGLARSGLKEAQDLAEDIATRWIRTNIVSYRESGVMHEKYDVRACGEFGGGGEYTPQTGFGWSNGVVLAFLEEFGWPQDREFTCK</sequence>
<comment type="catalytic activity">
    <reaction evidence="4">
        <text>alpha,alpha-trehalose + H2O = alpha-D-glucose + beta-D-glucose</text>
        <dbReference type="Rhea" id="RHEA:32675"/>
        <dbReference type="ChEBI" id="CHEBI:15377"/>
        <dbReference type="ChEBI" id="CHEBI:15903"/>
        <dbReference type="ChEBI" id="CHEBI:16551"/>
        <dbReference type="ChEBI" id="CHEBI:17925"/>
        <dbReference type="EC" id="3.2.1.28"/>
    </reaction>
</comment>
<dbReference type="InterPro" id="IPR012341">
    <property type="entry name" value="6hp_glycosidase-like_sf"/>
</dbReference>
<dbReference type="InterPro" id="IPR001661">
    <property type="entry name" value="Glyco_hydro_37"/>
</dbReference>
<dbReference type="Gene3D" id="1.50.10.10">
    <property type="match status" value="1"/>
</dbReference>